<protein>
    <submittedName>
        <fullName evidence="4">Small EDRK-rich factor-like N-terminal domain-containing protein</fullName>
    </submittedName>
</protein>
<organism evidence="3 4">
    <name type="scientific">Setaria digitata</name>
    <dbReference type="NCBI Taxonomy" id="48799"/>
    <lineage>
        <taxon>Eukaryota</taxon>
        <taxon>Metazoa</taxon>
        <taxon>Ecdysozoa</taxon>
        <taxon>Nematoda</taxon>
        <taxon>Chromadorea</taxon>
        <taxon>Rhabditida</taxon>
        <taxon>Spirurina</taxon>
        <taxon>Spiruromorpha</taxon>
        <taxon>Filarioidea</taxon>
        <taxon>Setariidae</taxon>
        <taxon>Setaria</taxon>
    </lineage>
</organism>
<proteinExistence type="predicted"/>
<feature type="chain" id="PRO_5037066978" evidence="2">
    <location>
        <begin position="21"/>
        <end position="77"/>
    </location>
</feature>
<feature type="compositionally biased region" description="Basic residues" evidence="1">
    <location>
        <begin position="65"/>
        <end position="77"/>
    </location>
</feature>
<evidence type="ECO:0000313" key="4">
    <source>
        <dbReference type="WBParaSite" id="sdigi.contig200.g6015.t1"/>
    </source>
</evidence>
<name>A0A915PRB2_9BILA</name>
<feature type="signal peptide" evidence="2">
    <location>
        <begin position="1"/>
        <end position="20"/>
    </location>
</feature>
<evidence type="ECO:0000313" key="3">
    <source>
        <dbReference type="Proteomes" id="UP000887581"/>
    </source>
</evidence>
<evidence type="ECO:0000256" key="2">
    <source>
        <dbReference type="SAM" id="SignalP"/>
    </source>
</evidence>
<dbReference type="AlphaFoldDB" id="A0A915PRB2"/>
<reference evidence="4" key="1">
    <citation type="submission" date="2022-11" db="UniProtKB">
        <authorList>
            <consortium name="WormBaseParasite"/>
        </authorList>
    </citation>
    <scope>IDENTIFICATION</scope>
</reference>
<dbReference type="Proteomes" id="UP000887581">
    <property type="component" value="Unplaced"/>
</dbReference>
<evidence type="ECO:0000256" key="1">
    <source>
        <dbReference type="SAM" id="MobiDB-lite"/>
    </source>
</evidence>
<sequence length="77" mass="8688">MLSLLLTFTTLVISCTKKSSERPKLSQTGMDDETGEKDGVQKALTRRKASSAKNRHESEEERKIRLLKQAKGVKGRR</sequence>
<feature type="region of interest" description="Disordered" evidence="1">
    <location>
        <begin position="17"/>
        <end position="77"/>
    </location>
</feature>
<dbReference type="WBParaSite" id="sdigi.contig200.g6015.t1">
    <property type="protein sequence ID" value="sdigi.contig200.g6015.t1"/>
    <property type="gene ID" value="sdigi.contig200.g6015"/>
</dbReference>
<feature type="compositionally biased region" description="Basic and acidic residues" evidence="1">
    <location>
        <begin position="54"/>
        <end position="64"/>
    </location>
</feature>
<keyword evidence="2" id="KW-0732">Signal</keyword>
<keyword evidence="3" id="KW-1185">Reference proteome</keyword>
<accession>A0A915PRB2</accession>